<organism evidence="11 12">
    <name type="scientific">Cristinia sonorae</name>
    <dbReference type="NCBI Taxonomy" id="1940300"/>
    <lineage>
        <taxon>Eukaryota</taxon>
        <taxon>Fungi</taxon>
        <taxon>Dikarya</taxon>
        <taxon>Basidiomycota</taxon>
        <taxon>Agaricomycotina</taxon>
        <taxon>Agaricomycetes</taxon>
        <taxon>Agaricomycetidae</taxon>
        <taxon>Agaricales</taxon>
        <taxon>Pleurotineae</taxon>
        <taxon>Stephanosporaceae</taxon>
        <taxon>Cristinia</taxon>
    </lineage>
</organism>
<evidence type="ECO:0000256" key="1">
    <source>
        <dbReference type="ARBA" id="ARBA00022741"/>
    </source>
</evidence>
<dbReference type="PROSITE" id="PS00039">
    <property type="entry name" value="DEAD_ATP_HELICASE"/>
    <property type="match status" value="1"/>
</dbReference>
<feature type="domain" description="Helicase ATP-binding" evidence="9">
    <location>
        <begin position="228"/>
        <end position="463"/>
    </location>
</feature>
<keyword evidence="1 6" id="KW-0547">Nucleotide-binding</keyword>
<feature type="domain" description="Helicase C-terminal" evidence="10">
    <location>
        <begin position="491"/>
        <end position="666"/>
    </location>
</feature>
<dbReference type="InterPro" id="IPR014001">
    <property type="entry name" value="Helicase_ATP-bd"/>
</dbReference>
<dbReference type="PANTHER" id="PTHR24031">
    <property type="entry name" value="RNA HELICASE"/>
    <property type="match status" value="1"/>
</dbReference>
<keyword evidence="5 7" id="KW-0694">RNA-binding</keyword>
<gene>
    <name evidence="11" type="ORF">BXZ70DRAFT_205769</name>
</gene>
<proteinExistence type="inferred from homology"/>
<feature type="compositionally biased region" description="Acidic residues" evidence="8">
    <location>
        <begin position="97"/>
        <end position="116"/>
    </location>
</feature>
<evidence type="ECO:0000256" key="6">
    <source>
        <dbReference type="RuleBase" id="RU000492"/>
    </source>
</evidence>
<evidence type="ECO:0000256" key="7">
    <source>
        <dbReference type="RuleBase" id="RU365068"/>
    </source>
</evidence>
<dbReference type="SUPFAM" id="SSF52540">
    <property type="entry name" value="P-loop containing nucleoside triphosphate hydrolases"/>
    <property type="match status" value="1"/>
</dbReference>
<dbReference type="Pfam" id="PF00270">
    <property type="entry name" value="DEAD"/>
    <property type="match status" value="1"/>
</dbReference>
<feature type="compositionally biased region" description="Basic and acidic residues" evidence="8">
    <location>
        <begin position="46"/>
        <end position="72"/>
    </location>
</feature>
<comment type="caution">
    <text evidence="11">The sequence shown here is derived from an EMBL/GenBank/DDBJ whole genome shotgun (WGS) entry which is preliminary data.</text>
</comment>
<dbReference type="SMART" id="SM00490">
    <property type="entry name" value="HELICc"/>
    <property type="match status" value="1"/>
</dbReference>
<dbReference type="GO" id="GO:0003723">
    <property type="term" value="F:RNA binding"/>
    <property type="evidence" value="ECO:0007669"/>
    <property type="project" value="UniProtKB-UniRule"/>
</dbReference>
<comment type="catalytic activity">
    <reaction evidence="7">
        <text>ATP + H2O = ADP + phosphate + H(+)</text>
        <dbReference type="Rhea" id="RHEA:13065"/>
        <dbReference type="ChEBI" id="CHEBI:15377"/>
        <dbReference type="ChEBI" id="CHEBI:15378"/>
        <dbReference type="ChEBI" id="CHEBI:30616"/>
        <dbReference type="ChEBI" id="CHEBI:43474"/>
        <dbReference type="ChEBI" id="CHEBI:456216"/>
        <dbReference type="EC" id="3.6.4.13"/>
    </reaction>
</comment>
<comment type="function">
    <text evidence="7">RNA helicase.</text>
</comment>
<evidence type="ECO:0000256" key="8">
    <source>
        <dbReference type="SAM" id="MobiDB-lite"/>
    </source>
</evidence>
<keyword evidence="4 6" id="KW-0067">ATP-binding</keyword>
<dbReference type="AlphaFoldDB" id="A0A8K0XPX6"/>
<feature type="compositionally biased region" description="Basic residues" evidence="8">
    <location>
        <begin position="84"/>
        <end position="93"/>
    </location>
</feature>
<keyword evidence="12" id="KW-1185">Reference proteome</keyword>
<dbReference type="SMART" id="SM00487">
    <property type="entry name" value="DEXDc"/>
    <property type="match status" value="1"/>
</dbReference>
<dbReference type="GO" id="GO:0016787">
    <property type="term" value="F:hydrolase activity"/>
    <property type="evidence" value="ECO:0007669"/>
    <property type="project" value="UniProtKB-KW"/>
</dbReference>
<dbReference type="Proteomes" id="UP000813824">
    <property type="component" value="Unassembled WGS sequence"/>
</dbReference>
<keyword evidence="2 6" id="KW-0378">Hydrolase</keyword>
<dbReference type="InterPro" id="IPR027417">
    <property type="entry name" value="P-loop_NTPase"/>
</dbReference>
<dbReference type="EMBL" id="JAEVFJ010000017">
    <property type="protein sequence ID" value="KAH8100093.1"/>
    <property type="molecule type" value="Genomic_DNA"/>
</dbReference>
<evidence type="ECO:0000256" key="3">
    <source>
        <dbReference type="ARBA" id="ARBA00022806"/>
    </source>
</evidence>
<comment type="similarity">
    <text evidence="6">Belongs to the DEAD box helicase family.</text>
</comment>
<feature type="region of interest" description="Disordered" evidence="8">
    <location>
        <begin position="1"/>
        <end position="152"/>
    </location>
</feature>
<name>A0A8K0XPX6_9AGAR</name>
<dbReference type="CDD" id="cd18787">
    <property type="entry name" value="SF2_C_DEAD"/>
    <property type="match status" value="1"/>
</dbReference>
<accession>A0A8K0XPX6</accession>
<dbReference type="GO" id="GO:0003724">
    <property type="term" value="F:RNA helicase activity"/>
    <property type="evidence" value="ECO:0007669"/>
    <property type="project" value="UniProtKB-EC"/>
</dbReference>
<evidence type="ECO:0000256" key="5">
    <source>
        <dbReference type="ARBA" id="ARBA00022884"/>
    </source>
</evidence>
<comment type="domain">
    <text evidence="7">The Q motif is unique to and characteristic of the DEAD box family of RNA helicases and controls ATP binding and hydrolysis.</text>
</comment>
<protein>
    <recommendedName>
        <fullName evidence="7">ATP-dependent RNA helicase</fullName>
        <ecNumber evidence="7">3.6.4.13</ecNumber>
    </recommendedName>
</protein>
<feature type="compositionally biased region" description="Low complexity" evidence="8">
    <location>
        <begin position="1"/>
        <end position="11"/>
    </location>
</feature>
<dbReference type="Gene3D" id="3.40.50.300">
    <property type="entry name" value="P-loop containing nucleotide triphosphate hydrolases"/>
    <property type="match status" value="2"/>
</dbReference>
<dbReference type="CDD" id="cd17956">
    <property type="entry name" value="DEADc_DDX51"/>
    <property type="match status" value="1"/>
</dbReference>
<dbReference type="InterPro" id="IPR001650">
    <property type="entry name" value="Helicase_C-like"/>
</dbReference>
<keyword evidence="3 6" id="KW-0347">Helicase</keyword>
<dbReference type="EC" id="3.6.4.13" evidence="7"/>
<sequence>MTAATTTNTDTQPKGPKEKTKAKKRYLKAKKERRKNRKSTSTTHLPKGELDSGDDNDGKDKSQEVLAEDKAVSESPEAGPSTKREKRPKKRRKVEQDEPEELAQEPVDEPMEDDVPSEPPNLPAKKPEPTPSIPNALPSFPAPRRPDAPSKATLALQGLDKALVEAKLIEPSKVVPIVDSENTEDALALGLSQRMRKRLRELSITELFAVQTAVVPLLLSDPKRRGLYLPYNPPRDLCVSAPTGSGKTLAYVVPIVEILSSRTVTRLRALVVLPTRDLVLQVRETFEAVGKGRGLKIGTASGQQSFAHEQAQLVADKSVGRLVGGSSKVDVLICTPGRLMDHLADTPNFSLQHLRFLVIDEADRLLAQSFQDWLAQVLAATRPPAVSESSAAAPAPASLNSVDVPASDAVAPAYRHLVRGIPYVHTDLDEKKESSCQKLLFSATLTRDPAKISALHLNNPQYLVVQSTDDKTTKEDGVLDLVMEKFAFPASLSEHMVVCDSSQKPLMLFHLVHTHNVTNAIVFTKSAESTNRLVRLFDFFESIRASESETSYRPKTLQAYSSELSAGDRKVILERFKNQEINILVCSDLISRGIDISHVSHVVSYDAPVDMRKYVHRVGRTARAGRAGDAWTLVEEQEARYFKAMLKAASHLDAVKRLRVSEKDLEPLTPAYERALEQLKQVYSR</sequence>
<dbReference type="Pfam" id="PF00271">
    <property type="entry name" value="Helicase_C"/>
    <property type="match status" value="1"/>
</dbReference>
<dbReference type="InterPro" id="IPR011545">
    <property type="entry name" value="DEAD/DEAH_box_helicase_dom"/>
</dbReference>
<feature type="compositionally biased region" description="Basic residues" evidence="8">
    <location>
        <begin position="20"/>
        <end position="38"/>
    </location>
</feature>
<reference evidence="11" key="1">
    <citation type="journal article" date="2021" name="New Phytol.">
        <title>Evolutionary innovations through gain and loss of genes in the ectomycorrhizal Boletales.</title>
        <authorList>
            <person name="Wu G."/>
            <person name="Miyauchi S."/>
            <person name="Morin E."/>
            <person name="Kuo A."/>
            <person name="Drula E."/>
            <person name="Varga T."/>
            <person name="Kohler A."/>
            <person name="Feng B."/>
            <person name="Cao Y."/>
            <person name="Lipzen A."/>
            <person name="Daum C."/>
            <person name="Hundley H."/>
            <person name="Pangilinan J."/>
            <person name="Johnson J."/>
            <person name="Barry K."/>
            <person name="LaButti K."/>
            <person name="Ng V."/>
            <person name="Ahrendt S."/>
            <person name="Min B."/>
            <person name="Choi I.G."/>
            <person name="Park H."/>
            <person name="Plett J.M."/>
            <person name="Magnuson J."/>
            <person name="Spatafora J.W."/>
            <person name="Nagy L.G."/>
            <person name="Henrissat B."/>
            <person name="Grigoriev I.V."/>
            <person name="Yang Z.L."/>
            <person name="Xu J."/>
            <person name="Martin F.M."/>
        </authorList>
    </citation>
    <scope>NUCLEOTIDE SEQUENCE</scope>
    <source>
        <strain evidence="11">KKN 215</strain>
    </source>
</reference>
<evidence type="ECO:0000259" key="10">
    <source>
        <dbReference type="PROSITE" id="PS51194"/>
    </source>
</evidence>
<evidence type="ECO:0000313" key="12">
    <source>
        <dbReference type="Proteomes" id="UP000813824"/>
    </source>
</evidence>
<dbReference type="GO" id="GO:0005524">
    <property type="term" value="F:ATP binding"/>
    <property type="evidence" value="ECO:0007669"/>
    <property type="project" value="UniProtKB-UniRule"/>
</dbReference>
<dbReference type="PROSITE" id="PS51192">
    <property type="entry name" value="HELICASE_ATP_BIND_1"/>
    <property type="match status" value="1"/>
</dbReference>
<evidence type="ECO:0000256" key="4">
    <source>
        <dbReference type="ARBA" id="ARBA00022840"/>
    </source>
</evidence>
<evidence type="ECO:0000256" key="2">
    <source>
        <dbReference type="ARBA" id="ARBA00022801"/>
    </source>
</evidence>
<dbReference type="InterPro" id="IPR000629">
    <property type="entry name" value="RNA-helicase_DEAD-box_CS"/>
</dbReference>
<evidence type="ECO:0000313" key="11">
    <source>
        <dbReference type="EMBL" id="KAH8100093.1"/>
    </source>
</evidence>
<dbReference type="OrthoDB" id="3370at2759"/>
<dbReference type="PROSITE" id="PS51194">
    <property type="entry name" value="HELICASE_CTER"/>
    <property type="match status" value="1"/>
</dbReference>
<evidence type="ECO:0000259" key="9">
    <source>
        <dbReference type="PROSITE" id="PS51192"/>
    </source>
</evidence>